<dbReference type="InterPro" id="IPR001320">
    <property type="entry name" value="Iontro_rcpt_C"/>
</dbReference>
<dbReference type="GO" id="GO:0005886">
    <property type="term" value="C:plasma membrane"/>
    <property type="evidence" value="ECO:0000318"/>
    <property type="project" value="GO_Central"/>
</dbReference>
<evidence type="ECO:0000259" key="13">
    <source>
        <dbReference type="SMART" id="SM00079"/>
    </source>
</evidence>
<evidence type="ECO:0000256" key="1">
    <source>
        <dbReference type="ARBA" id="ARBA00004141"/>
    </source>
</evidence>
<evidence type="ECO:0000256" key="7">
    <source>
        <dbReference type="ARBA" id="ARBA00023170"/>
    </source>
</evidence>
<feature type="region of interest" description="Disordered" evidence="11">
    <location>
        <begin position="307"/>
        <end position="378"/>
    </location>
</feature>
<keyword evidence="9" id="KW-1071">Ligand-gated ion channel</keyword>
<feature type="compositionally biased region" description="Basic and acidic residues" evidence="11">
    <location>
        <begin position="329"/>
        <end position="348"/>
    </location>
</feature>
<evidence type="ECO:0000256" key="2">
    <source>
        <dbReference type="ARBA" id="ARBA00022448"/>
    </source>
</evidence>
<dbReference type="Gene3D" id="3.40.190.10">
    <property type="entry name" value="Periplasmic binding protein-like II"/>
    <property type="match status" value="2"/>
</dbReference>
<keyword evidence="15" id="KW-1185">Reference proteome</keyword>
<dbReference type="AlphaFoldDB" id="A0A1Y1IGN1"/>
<dbReference type="GO" id="GO:0038023">
    <property type="term" value="F:signaling receptor activity"/>
    <property type="evidence" value="ECO:0000318"/>
    <property type="project" value="GO_Central"/>
</dbReference>
<dbReference type="InterPro" id="IPR015683">
    <property type="entry name" value="Ionotropic_Glu_rcpt"/>
</dbReference>
<dbReference type="Pfam" id="PF00060">
    <property type="entry name" value="Lig_chan"/>
    <property type="match status" value="1"/>
</dbReference>
<name>A0A1Y1IGN1_KLENI</name>
<evidence type="ECO:0000256" key="4">
    <source>
        <dbReference type="ARBA" id="ARBA00022989"/>
    </source>
</evidence>
<protein>
    <submittedName>
        <fullName evidence="14">Glutamate receptor</fullName>
    </submittedName>
</protein>
<dbReference type="PANTHER" id="PTHR18966">
    <property type="entry name" value="IONOTROPIC GLUTAMATE RECEPTOR"/>
    <property type="match status" value="1"/>
</dbReference>
<keyword evidence="7 14" id="KW-0675">Receptor</keyword>
<evidence type="ECO:0000256" key="8">
    <source>
        <dbReference type="ARBA" id="ARBA00023180"/>
    </source>
</evidence>
<dbReference type="STRING" id="105231.A0A1Y1IGN1"/>
<keyword evidence="6 12" id="KW-0472">Membrane</keyword>
<feature type="transmembrane region" description="Helical" evidence="12">
    <location>
        <begin position="251"/>
        <end position="269"/>
    </location>
</feature>
<feature type="transmembrane region" description="Helical" evidence="12">
    <location>
        <begin position="70"/>
        <end position="91"/>
    </location>
</feature>
<evidence type="ECO:0000313" key="14">
    <source>
        <dbReference type="EMBL" id="GAQ88649.1"/>
    </source>
</evidence>
<accession>A0A1Y1IGN1</accession>
<dbReference type="SMART" id="SM00079">
    <property type="entry name" value="PBPe"/>
    <property type="match status" value="1"/>
</dbReference>
<comment type="subcellular location">
    <subcellularLocation>
        <location evidence="1">Membrane</location>
        <topology evidence="1">Multi-pass membrane protein</topology>
    </subcellularLocation>
</comment>
<keyword evidence="2" id="KW-0813">Transport</keyword>
<sequence>MAIVYHLLSWASPLGEFEVVKVRNVSTNSPVEEFSINSENESFLLDALLAAMTICATPRGKSWSIRIPSIAYYFFTMIIVASYTANFASYLTVQSFKYPVNSIEELAARNKLNYVISGGGATESYFQNSVDPTIRALRSRLRTVIGNIDGVQAVRDGKYTAYLAETPTLQYFSGQDPCDLQVVGSPFGPSVYTLGFRKNGPYTRAINRAMLQLKQNGLLDELRKKWVDDQNVCSAENSLTNTSLRVKDFSGLWYLLVGVLAFGFVWAIGERILVKTLAANPALRERFIRTTHNVSRAGKRLDLFSRMSSRQSGGSPEDTAVTENQAFEPGKEGARLEKSGSERNRAFDVFDVPEIDEESGNGVDKQEFDPNKEGLVLL</sequence>
<dbReference type="OMA" id="KITWING"/>
<evidence type="ECO:0000256" key="11">
    <source>
        <dbReference type="SAM" id="MobiDB-lite"/>
    </source>
</evidence>
<feature type="domain" description="Ionotropic glutamate receptor C-terminal" evidence="13">
    <location>
        <begin position="22"/>
        <end position="229"/>
    </location>
</feature>
<evidence type="ECO:0000256" key="9">
    <source>
        <dbReference type="ARBA" id="ARBA00023286"/>
    </source>
</evidence>
<evidence type="ECO:0000313" key="15">
    <source>
        <dbReference type="Proteomes" id="UP000054558"/>
    </source>
</evidence>
<proteinExistence type="predicted"/>
<dbReference type="SUPFAM" id="SSF53850">
    <property type="entry name" value="Periplasmic binding protein-like II"/>
    <property type="match status" value="1"/>
</dbReference>
<dbReference type="GO" id="GO:0015276">
    <property type="term" value="F:ligand-gated monoatomic ion channel activity"/>
    <property type="evidence" value="ECO:0000318"/>
    <property type="project" value="GO_Central"/>
</dbReference>
<dbReference type="EMBL" id="DF237397">
    <property type="protein sequence ID" value="GAQ88649.1"/>
    <property type="molecule type" value="Genomic_DNA"/>
</dbReference>
<keyword evidence="4 12" id="KW-1133">Transmembrane helix</keyword>
<reference evidence="14 15" key="1">
    <citation type="journal article" date="2014" name="Nat. Commun.">
        <title>Klebsormidium flaccidum genome reveals primary factors for plant terrestrial adaptation.</title>
        <authorList>
            <person name="Hori K."/>
            <person name="Maruyama F."/>
            <person name="Fujisawa T."/>
            <person name="Togashi T."/>
            <person name="Yamamoto N."/>
            <person name="Seo M."/>
            <person name="Sato S."/>
            <person name="Yamada T."/>
            <person name="Mori H."/>
            <person name="Tajima N."/>
            <person name="Moriyama T."/>
            <person name="Ikeuchi M."/>
            <person name="Watanabe M."/>
            <person name="Wada H."/>
            <person name="Kobayashi K."/>
            <person name="Saito M."/>
            <person name="Masuda T."/>
            <person name="Sasaki-Sekimoto Y."/>
            <person name="Mashiguchi K."/>
            <person name="Awai K."/>
            <person name="Shimojima M."/>
            <person name="Masuda S."/>
            <person name="Iwai M."/>
            <person name="Nobusawa T."/>
            <person name="Narise T."/>
            <person name="Kondo S."/>
            <person name="Saito H."/>
            <person name="Sato R."/>
            <person name="Murakawa M."/>
            <person name="Ihara Y."/>
            <person name="Oshima-Yamada Y."/>
            <person name="Ohtaka K."/>
            <person name="Satoh M."/>
            <person name="Sonobe K."/>
            <person name="Ishii M."/>
            <person name="Ohtani R."/>
            <person name="Kanamori-Sato M."/>
            <person name="Honoki R."/>
            <person name="Miyazaki D."/>
            <person name="Mochizuki H."/>
            <person name="Umetsu J."/>
            <person name="Higashi K."/>
            <person name="Shibata D."/>
            <person name="Kamiya Y."/>
            <person name="Sato N."/>
            <person name="Nakamura Y."/>
            <person name="Tabata S."/>
            <person name="Ida S."/>
            <person name="Kurokawa K."/>
            <person name="Ohta H."/>
        </authorList>
    </citation>
    <scope>NUCLEOTIDE SEQUENCE [LARGE SCALE GENOMIC DNA]</scope>
    <source>
        <strain evidence="14 15">NIES-2285</strain>
    </source>
</reference>
<gene>
    <name evidence="14" type="ORF">KFL_004480060</name>
</gene>
<keyword evidence="10" id="KW-0407">Ion channel</keyword>
<evidence type="ECO:0000256" key="6">
    <source>
        <dbReference type="ARBA" id="ARBA00023136"/>
    </source>
</evidence>
<keyword evidence="8" id="KW-0325">Glycoprotein</keyword>
<dbReference type="Proteomes" id="UP000054558">
    <property type="component" value="Unassembled WGS sequence"/>
</dbReference>
<keyword evidence="3 12" id="KW-0812">Transmembrane</keyword>
<evidence type="ECO:0000256" key="12">
    <source>
        <dbReference type="SAM" id="Phobius"/>
    </source>
</evidence>
<keyword evidence="5" id="KW-0406">Ion transport</keyword>
<evidence type="ECO:0000256" key="3">
    <source>
        <dbReference type="ARBA" id="ARBA00022692"/>
    </source>
</evidence>
<evidence type="ECO:0000256" key="5">
    <source>
        <dbReference type="ARBA" id="ARBA00023065"/>
    </source>
</evidence>
<organism evidence="14 15">
    <name type="scientific">Klebsormidium nitens</name>
    <name type="common">Green alga</name>
    <name type="synonym">Ulothrix nitens</name>
    <dbReference type="NCBI Taxonomy" id="105231"/>
    <lineage>
        <taxon>Eukaryota</taxon>
        <taxon>Viridiplantae</taxon>
        <taxon>Streptophyta</taxon>
        <taxon>Klebsormidiophyceae</taxon>
        <taxon>Klebsormidiales</taxon>
        <taxon>Klebsormidiaceae</taxon>
        <taxon>Klebsormidium</taxon>
    </lineage>
</organism>
<dbReference type="OrthoDB" id="5984008at2759"/>
<evidence type="ECO:0000256" key="10">
    <source>
        <dbReference type="ARBA" id="ARBA00023303"/>
    </source>
</evidence>